<keyword evidence="2" id="KW-1185">Reference proteome</keyword>
<proteinExistence type="predicted"/>
<evidence type="ECO:0000313" key="1">
    <source>
        <dbReference type="EMBL" id="CAL1277332.1"/>
    </source>
</evidence>
<dbReference type="Proteomes" id="UP001497382">
    <property type="component" value="Unassembled WGS sequence"/>
</dbReference>
<evidence type="ECO:0000313" key="2">
    <source>
        <dbReference type="Proteomes" id="UP001497382"/>
    </source>
</evidence>
<protein>
    <submittedName>
        <fullName evidence="1">Uncharacterized protein</fullName>
    </submittedName>
</protein>
<dbReference type="EMBL" id="CAXIEN010000101">
    <property type="protein sequence ID" value="CAL1277332.1"/>
    <property type="molecule type" value="Genomic_DNA"/>
</dbReference>
<reference evidence="1 2" key="1">
    <citation type="submission" date="2024-04" db="EMBL/GenBank/DDBJ databases">
        <authorList>
            <person name="Rising A."/>
            <person name="Reimegard J."/>
            <person name="Sonavane S."/>
            <person name="Akerstrom W."/>
            <person name="Nylinder S."/>
            <person name="Hedman E."/>
            <person name="Kallberg Y."/>
        </authorList>
    </citation>
    <scope>NUCLEOTIDE SEQUENCE [LARGE SCALE GENOMIC DNA]</scope>
</reference>
<name>A0AAV1ZZV4_9ARAC</name>
<sequence>MKGDVNIFFPQIHLPGLSITKIEKESGSSIQTIFPFINNLQWLYTSQQ</sequence>
<dbReference type="AlphaFoldDB" id="A0AAV1ZZV4"/>
<organism evidence="1 2">
    <name type="scientific">Larinioides sclopetarius</name>
    <dbReference type="NCBI Taxonomy" id="280406"/>
    <lineage>
        <taxon>Eukaryota</taxon>
        <taxon>Metazoa</taxon>
        <taxon>Ecdysozoa</taxon>
        <taxon>Arthropoda</taxon>
        <taxon>Chelicerata</taxon>
        <taxon>Arachnida</taxon>
        <taxon>Araneae</taxon>
        <taxon>Araneomorphae</taxon>
        <taxon>Entelegynae</taxon>
        <taxon>Araneoidea</taxon>
        <taxon>Araneidae</taxon>
        <taxon>Larinioides</taxon>
    </lineage>
</organism>
<gene>
    <name evidence="1" type="ORF">LARSCL_LOCUS9168</name>
</gene>
<comment type="caution">
    <text evidence="1">The sequence shown here is derived from an EMBL/GenBank/DDBJ whole genome shotgun (WGS) entry which is preliminary data.</text>
</comment>
<feature type="non-terminal residue" evidence="1">
    <location>
        <position position="48"/>
    </location>
</feature>
<accession>A0AAV1ZZV4</accession>